<evidence type="ECO:0000313" key="7">
    <source>
        <dbReference type="Proteomes" id="UP000019478"/>
    </source>
</evidence>
<feature type="non-terminal residue" evidence="6">
    <location>
        <position position="147"/>
    </location>
</feature>
<evidence type="ECO:0000256" key="1">
    <source>
        <dbReference type="ARBA" id="ARBA00001974"/>
    </source>
</evidence>
<evidence type="ECO:0000256" key="3">
    <source>
        <dbReference type="ARBA" id="ARBA00022827"/>
    </source>
</evidence>
<reference evidence="6 7" key="1">
    <citation type="submission" date="2013-03" db="EMBL/GenBank/DDBJ databases">
        <title>The Genome Sequence of Capronia epimyces CBS 606.96.</title>
        <authorList>
            <consortium name="The Broad Institute Genomics Platform"/>
            <person name="Cuomo C."/>
            <person name="de Hoog S."/>
            <person name="Gorbushina A."/>
            <person name="Walker B."/>
            <person name="Young S.K."/>
            <person name="Zeng Q."/>
            <person name="Gargeya S."/>
            <person name="Fitzgerald M."/>
            <person name="Haas B."/>
            <person name="Abouelleil A."/>
            <person name="Allen A.W."/>
            <person name="Alvarado L."/>
            <person name="Arachchi H.M."/>
            <person name="Berlin A.M."/>
            <person name="Chapman S.B."/>
            <person name="Gainer-Dewar J."/>
            <person name="Goldberg J."/>
            <person name="Griggs A."/>
            <person name="Gujja S."/>
            <person name="Hansen M."/>
            <person name="Howarth C."/>
            <person name="Imamovic A."/>
            <person name="Ireland A."/>
            <person name="Larimer J."/>
            <person name="McCowan C."/>
            <person name="Murphy C."/>
            <person name="Pearson M."/>
            <person name="Poon T.W."/>
            <person name="Priest M."/>
            <person name="Roberts A."/>
            <person name="Saif S."/>
            <person name="Shea T."/>
            <person name="Sisk P."/>
            <person name="Sykes S."/>
            <person name="Wortman J."/>
            <person name="Nusbaum C."/>
            <person name="Birren B."/>
        </authorList>
    </citation>
    <scope>NUCLEOTIDE SEQUENCE [LARGE SCALE GENOMIC DNA]</scope>
    <source>
        <strain evidence="6 7">CBS 606.96</strain>
    </source>
</reference>
<dbReference type="eggNOG" id="KOG2820">
    <property type="taxonomic scope" value="Eukaryota"/>
</dbReference>
<dbReference type="RefSeq" id="XP_007733425.1">
    <property type="nucleotide sequence ID" value="XM_007735235.1"/>
</dbReference>
<sequence length="147" mass="16729">MNRPSRSHAQNPGDSIPHQSRREISDLLAKTEPQFKDRPFVTEKVCWCTDTPDCNWLLDVHPDNSRLVVATGDLGVAFKMLPVMGKYISNLVEGVSLDPMLQEAWRWRPDNTNHSQRWGGDERTRDLKEMEGWRAGEHSGELGSSKS</sequence>
<evidence type="ECO:0000256" key="2">
    <source>
        <dbReference type="ARBA" id="ARBA00022630"/>
    </source>
</evidence>
<keyword evidence="2" id="KW-0285">Flavoprotein</keyword>
<dbReference type="PANTHER" id="PTHR10961:SF26">
    <property type="entry name" value="L-SACCHAROPINE OXIDASE"/>
    <property type="match status" value="1"/>
</dbReference>
<keyword evidence="3" id="KW-0274">FAD</keyword>
<dbReference type="Gene3D" id="3.50.50.60">
    <property type="entry name" value="FAD/NAD(P)-binding domain"/>
    <property type="match status" value="1"/>
</dbReference>
<dbReference type="HOGENOM" id="CLU_1772467_0_0_1"/>
<feature type="compositionally biased region" description="Basic and acidic residues" evidence="5">
    <location>
        <begin position="119"/>
        <end position="140"/>
    </location>
</feature>
<keyword evidence="7" id="KW-1185">Reference proteome</keyword>
<dbReference type="OrthoDB" id="2219495at2759"/>
<dbReference type="Proteomes" id="UP000019478">
    <property type="component" value="Unassembled WGS sequence"/>
</dbReference>
<dbReference type="InterPro" id="IPR036188">
    <property type="entry name" value="FAD/NAD-bd_sf"/>
</dbReference>
<evidence type="ECO:0000256" key="4">
    <source>
        <dbReference type="ARBA" id="ARBA00023002"/>
    </source>
</evidence>
<dbReference type="EMBL" id="AMGY01000004">
    <property type="protein sequence ID" value="EXJ84440.1"/>
    <property type="molecule type" value="Genomic_DNA"/>
</dbReference>
<feature type="region of interest" description="Disordered" evidence="5">
    <location>
        <begin position="110"/>
        <end position="147"/>
    </location>
</feature>
<dbReference type="InterPro" id="IPR045170">
    <property type="entry name" value="MTOX"/>
</dbReference>
<dbReference type="Gene3D" id="3.30.9.10">
    <property type="entry name" value="D-Amino Acid Oxidase, subunit A, domain 2"/>
    <property type="match status" value="1"/>
</dbReference>
<dbReference type="GO" id="GO:0008115">
    <property type="term" value="F:sarcosine oxidase activity"/>
    <property type="evidence" value="ECO:0007669"/>
    <property type="project" value="TreeGrafter"/>
</dbReference>
<feature type="region of interest" description="Disordered" evidence="5">
    <location>
        <begin position="1"/>
        <end position="21"/>
    </location>
</feature>
<dbReference type="GeneID" id="19169225"/>
<dbReference type="STRING" id="1182542.W9Y485"/>
<gene>
    <name evidence="6" type="ORF">A1O3_05108</name>
</gene>
<evidence type="ECO:0000256" key="5">
    <source>
        <dbReference type="SAM" id="MobiDB-lite"/>
    </source>
</evidence>
<keyword evidence="4" id="KW-0560">Oxidoreductase</keyword>
<proteinExistence type="predicted"/>
<evidence type="ECO:0000313" key="6">
    <source>
        <dbReference type="EMBL" id="EXJ84440.1"/>
    </source>
</evidence>
<name>W9Y485_9EURO</name>
<organism evidence="6 7">
    <name type="scientific">Capronia epimyces CBS 606.96</name>
    <dbReference type="NCBI Taxonomy" id="1182542"/>
    <lineage>
        <taxon>Eukaryota</taxon>
        <taxon>Fungi</taxon>
        <taxon>Dikarya</taxon>
        <taxon>Ascomycota</taxon>
        <taxon>Pezizomycotina</taxon>
        <taxon>Eurotiomycetes</taxon>
        <taxon>Chaetothyriomycetidae</taxon>
        <taxon>Chaetothyriales</taxon>
        <taxon>Herpotrichiellaceae</taxon>
        <taxon>Capronia</taxon>
    </lineage>
</organism>
<evidence type="ECO:0008006" key="8">
    <source>
        <dbReference type="Google" id="ProtNLM"/>
    </source>
</evidence>
<dbReference type="AlphaFoldDB" id="W9Y485"/>
<dbReference type="GO" id="GO:0051698">
    <property type="term" value="F:saccharopine oxidase activity"/>
    <property type="evidence" value="ECO:0007669"/>
    <property type="project" value="TreeGrafter"/>
</dbReference>
<dbReference type="PANTHER" id="PTHR10961">
    <property type="entry name" value="PEROXISOMAL SARCOSINE OXIDASE"/>
    <property type="match status" value="1"/>
</dbReference>
<comment type="caution">
    <text evidence="6">The sequence shown here is derived from an EMBL/GenBank/DDBJ whole genome shotgun (WGS) entry which is preliminary data.</text>
</comment>
<dbReference type="GO" id="GO:0050660">
    <property type="term" value="F:flavin adenine dinucleotide binding"/>
    <property type="evidence" value="ECO:0007669"/>
    <property type="project" value="InterPro"/>
</dbReference>
<comment type="cofactor">
    <cofactor evidence="1">
        <name>FAD</name>
        <dbReference type="ChEBI" id="CHEBI:57692"/>
    </cofactor>
</comment>
<protein>
    <recommendedName>
        <fullName evidence="8">FAD dependent oxidoreductase domain-containing protein</fullName>
    </recommendedName>
</protein>
<accession>W9Y485</accession>